<name>T1GND5_MEGSC</name>
<evidence type="ECO:0000256" key="4">
    <source>
        <dbReference type="ARBA" id="ARBA00033763"/>
    </source>
</evidence>
<proteinExistence type="inferred from homology"/>
<evidence type="ECO:0000313" key="9">
    <source>
        <dbReference type="Proteomes" id="UP000015102"/>
    </source>
</evidence>
<keyword evidence="2 6" id="KW-0808">Transferase</keyword>
<dbReference type="InterPro" id="IPR010280">
    <property type="entry name" value="U5_MeTrfase_fam"/>
</dbReference>
<organism evidence="8 9">
    <name type="scientific">Megaselia scalaris</name>
    <name type="common">Humpbacked fly</name>
    <name type="synonym">Phora scalaris</name>
    <dbReference type="NCBI Taxonomy" id="36166"/>
    <lineage>
        <taxon>Eukaryota</taxon>
        <taxon>Metazoa</taxon>
        <taxon>Ecdysozoa</taxon>
        <taxon>Arthropoda</taxon>
        <taxon>Hexapoda</taxon>
        <taxon>Insecta</taxon>
        <taxon>Pterygota</taxon>
        <taxon>Neoptera</taxon>
        <taxon>Endopterygota</taxon>
        <taxon>Diptera</taxon>
        <taxon>Brachycera</taxon>
        <taxon>Muscomorpha</taxon>
        <taxon>Platypezoidea</taxon>
        <taxon>Phoridae</taxon>
        <taxon>Megaseliini</taxon>
        <taxon>Megaselia</taxon>
    </lineage>
</organism>
<dbReference type="CDD" id="cd02440">
    <property type="entry name" value="AdoMet_MTases"/>
    <property type="match status" value="1"/>
</dbReference>
<dbReference type="EnsemblMetazoa" id="MESCA005082-RA">
    <property type="protein sequence ID" value="MESCA005082-PA"/>
    <property type="gene ID" value="MESCA005082"/>
</dbReference>
<dbReference type="AlphaFoldDB" id="T1GND5"/>
<evidence type="ECO:0000256" key="6">
    <source>
        <dbReference type="PROSITE-ProRule" id="PRU01024"/>
    </source>
</evidence>
<protein>
    <recommendedName>
        <fullName evidence="4">tRNA (uracil(54)-C(5))-methyltransferase</fullName>
        <ecNumber evidence="4">2.1.1.35</ecNumber>
    </recommendedName>
</protein>
<dbReference type="PANTHER" id="PTHR45904:SF2">
    <property type="entry name" value="TRNA (URACIL-5-)-METHYLTRANSFERASE HOMOLOG A"/>
    <property type="match status" value="1"/>
</dbReference>
<comment type="similarity">
    <text evidence="6">Belongs to the class I-like SAM-binding methyltransferase superfamily. RNA M5U methyltransferase family.</text>
</comment>
<evidence type="ECO:0000313" key="8">
    <source>
        <dbReference type="EnsemblMetazoa" id="MESCA005082-PA"/>
    </source>
</evidence>
<dbReference type="OMA" id="HTTHYET"/>
<evidence type="ECO:0000256" key="1">
    <source>
        <dbReference type="ARBA" id="ARBA00022603"/>
    </source>
</evidence>
<keyword evidence="1 6" id="KW-0489">Methyltransferase</keyword>
<dbReference type="HOGENOM" id="CLU_014689_4_0_1"/>
<dbReference type="Pfam" id="PF05958">
    <property type="entry name" value="tRNA_U5-meth_tr"/>
    <property type="match status" value="1"/>
</dbReference>
<feature type="active site" evidence="7">
    <location>
        <position position="218"/>
    </location>
</feature>
<dbReference type="SUPFAM" id="SSF53335">
    <property type="entry name" value="S-adenosyl-L-methionine-dependent methyltransferases"/>
    <property type="match status" value="1"/>
</dbReference>
<reference evidence="8" key="2">
    <citation type="submission" date="2015-06" db="UniProtKB">
        <authorList>
            <consortium name="EnsemblMetazoa"/>
        </authorList>
    </citation>
    <scope>IDENTIFICATION</scope>
</reference>
<dbReference type="EMBL" id="CAQQ02138494">
    <property type="status" value="NOT_ANNOTATED_CDS"/>
    <property type="molecule type" value="Genomic_DNA"/>
</dbReference>
<keyword evidence="9" id="KW-1185">Reference proteome</keyword>
<dbReference type="PANTHER" id="PTHR45904">
    <property type="entry name" value="TRNA (URACIL-5-)-METHYLTRANSFERASE"/>
    <property type="match status" value="1"/>
</dbReference>
<feature type="binding site" evidence="6">
    <location>
        <position position="84"/>
    </location>
    <ligand>
        <name>S-adenosyl-L-methionine</name>
        <dbReference type="ChEBI" id="CHEBI:59789"/>
    </ligand>
</feature>
<comment type="catalytic activity">
    <reaction evidence="5">
        <text>uridine(54) in tRNA + S-adenosyl-L-methionine = 5-methyluridine(54) in tRNA + S-adenosyl-L-homocysteine + H(+)</text>
        <dbReference type="Rhea" id="RHEA:42712"/>
        <dbReference type="Rhea" id="RHEA-COMP:10167"/>
        <dbReference type="Rhea" id="RHEA-COMP:10193"/>
        <dbReference type="ChEBI" id="CHEBI:15378"/>
        <dbReference type="ChEBI" id="CHEBI:57856"/>
        <dbReference type="ChEBI" id="CHEBI:59789"/>
        <dbReference type="ChEBI" id="CHEBI:65315"/>
        <dbReference type="ChEBI" id="CHEBI:74447"/>
        <dbReference type="EC" id="2.1.1.35"/>
    </reaction>
    <physiologicalReaction direction="left-to-right" evidence="5">
        <dbReference type="Rhea" id="RHEA:42713"/>
    </physiologicalReaction>
</comment>
<dbReference type="GO" id="GO:0030697">
    <property type="term" value="F:tRNA (uracil(54)-C5)-methyltransferase activity, S-adenosyl methionine-dependent"/>
    <property type="evidence" value="ECO:0007669"/>
    <property type="project" value="UniProtKB-EC"/>
</dbReference>
<dbReference type="PROSITE" id="PS01230">
    <property type="entry name" value="TRMA_1"/>
    <property type="match status" value="1"/>
</dbReference>
<dbReference type="Gene3D" id="2.40.50.1070">
    <property type="match status" value="1"/>
</dbReference>
<comment type="caution">
    <text evidence="6">Lacks conserved residue(s) required for the propagation of feature annotation.</text>
</comment>
<dbReference type="PROSITE" id="PS51687">
    <property type="entry name" value="SAM_MT_RNA_M5U"/>
    <property type="match status" value="1"/>
</dbReference>
<dbReference type="Proteomes" id="UP000015102">
    <property type="component" value="Unassembled WGS sequence"/>
</dbReference>
<dbReference type="InterPro" id="IPR045850">
    <property type="entry name" value="TRM2_met"/>
</dbReference>
<accession>T1GND5</accession>
<dbReference type="Gene3D" id="3.40.50.150">
    <property type="entry name" value="Vaccinia Virus protein VP39"/>
    <property type="match status" value="1"/>
</dbReference>
<dbReference type="STRING" id="36166.T1GND5"/>
<evidence type="ECO:0000256" key="7">
    <source>
        <dbReference type="PROSITE-ProRule" id="PRU10015"/>
    </source>
</evidence>
<keyword evidence="3 6" id="KW-0949">S-adenosyl-L-methionine</keyword>
<evidence type="ECO:0000256" key="2">
    <source>
        <dbReference type="ARBA" id="ARBA00022679"/>
    </source>
</evidence>
<dbReference type="GO" id="GO:0006396">
    <property type="term" value="P:RNA processing"/>
    <property type="evidence" value="ECO:0007669"/>
    <property type="project" value="InterPro"/>
</dbReference>
<feature type="active site" description="Nucleophile" evidence="6">
    <location>
        <position position="218"/>
    </location>
</feature>
<dbReference type="EC" id="2.1.1.35" evidence="4"/>
<feature type="binding site" evidence="6">
    <location>
        <position position="190"/>
    </location>
    <ligand>
        <name>S-adenosyl-L-methionine</name>
        <dbReference type="ChEBI" id="CHEBI:59789"/>
    </ligand>
</feature>
<evidence type="ECO:0000256" key="3">
    <source>
        <dbReference type="ARBA" id="ARBA00022691"/>
    </source>
</evidence>
<evidence type="ECO:0000256" key="5">
    <source>
        <dbReference type="ARBA" id="ARBA00047278"/>
    </source>
</evidence>
<feature type="binding site" evidence="6">
    <location>
        <position position="134"/>
    </location>
    <ligand>
        <name>S-adenosyl-L-methionine</name>
        <dbReference type="ChEBI" id="CHEBI:59789"/>
    </ligand>
</feature>
<dbReference type="GO" id="GO:0032259">
    <property type="term" value="P:methylation"/>
    <property type="evidence" value="ECO:0007669"/>
    <property type="project" value="UniProtKB-KW"/>
</dbReference>
<dbReference type="InterPro" id="IPR030390">
    <property type="entry name" value="MeTrfase_TrmA_AS"/>
</dbReference>
<dbReference type="InterPro" id="IPR029063">
    <property type="entry name" value="SAM-dependent_MTases_sf"/>
</dbReference>
<dbReference type="GO" id="GO:0003723">
    <property type="term" value="F:RNA binding"/>
    <property type="evidence" value="ECO:0007669"/>
    <property type="project" value="TreeGrafter"/>
</dbReference>
<sequence length="239" mass="26601">MIVPGMYINNLNTEELNEFIDSLTKFYTDEEGKLIGIDSLYYQNLGKRESGELFNPVKHISGKTHLTDTIHGLSFRISPLAFFQVNTAGAEVLYQNIIDLCDPKPNSTVFDICCGTGTIGLCFAKHCKSVIGVEIVPDAIEDAKYNASQNNILNTKFYAGNADDYIQSVVKEVVYSSLKKEDLDLIAVLDPPRSGMHHKSISAVRGALELKKVIYIACNPKAAERNWLDLCKPESKNYK</sequence>
<reference evidence="9" key="1">
    <citation type="submission" date="2013-02" db="EMBL/GenBank/DDBJ databases">
        <authorList>
            <person name="Hughes D."/>
        </authorList>
    </citation>
    <scope>NUCLEOTIDE SEQUENCE</scope>
    <source>
        <strain>Durham</strain>
        <strain evidence="9">NC isolate 2 -- Noor lab</strain>
    </source>
</reference>